<organism evidence="1 2">
    <name type="scientific">Tigriopus californicus</name>
    <name type="common">Marine copepod</name>
    <dbReference type="NCBI Taxonomy" id="6832"/>
    <lineage>
        <taxon>Eukaryota</taxon>
        <taxon>Metazoa</taxon>
        <taxon>Ecdysozoa</taxon>
        <taxon>Arthropoda</taxon>
        <taxon>Crustacea</taxon>
        <taxon>Multicrustacea</taxon>
        <taxon>Hexanauplia</taxon>
        <taxon>Copepoda</taxon>
        <taxon>Harpacticoida</taxon>
        <taxon>Harpacticidae</taxon>
        <taxon>Tigriopus</taxon>
    </lineage>
</organism>
<protein>
    <submittedName>
        <fullName evidence="1">Uncharacterized protein</fullName>
    </submittedName>
</protein>
<reference evidence="1 2" key="1">
    <citation type="journal article" date="2018" name="Nat. Ecol. Evol.">
        <title>Genomic signatures of mitonuclear coevolution across populations of Tigriopus californicus.</title>
        <authorList>
            <person name="Barreto F.S."/>
            <person name="Watson E.T."/>
            <person name="Lima T.G."/>
            <person name="Willett C.S."/>
            <person name="Edmands S."/>
            <person name="Li W."/>
            <person name="Burton R.S."/>
        </authorList>
    </citation>
    <scope>NUCLEOTIDE SEQUENCE [LARGE SCALE GENOMIC DNA]</scope>
    <source>
        <strain evidence="1 2">San Diego</strain>
    </source>
</reference>
<comment type="caution">
    <text evidence="1">The sequence shown here is derived from an EMBL/GenBank/DDBJ whole genome shotgun (WGS) entry which is preliminary data.</text>
</comment>
<dbReference type="OMA" id="YTSERVC"/>
<dbReference type="Proteomes" id="UP000318571">
    <property type="component" value="Chromosome 5"/>
</dbReference>
<proteinExistence type="predicted"/>
<dbReference type="EMBL" id="VCGU01000004">
    <property type="protein sequence ID" value="TRY76742.1"/>
    <property type="molecule type" value="Genomic_DNA"/>
</dbReference>
<keyword evidence="2" id="KW-1185">Reference proteome</keyword>
<sequence>MSANFRLPPTPSFTCSKYLRYGVVEVKPFEPGQRYRSRKDMENTIRGYRSLSQGIRETSVEIGNNRKRMQSVDRHVLPQLAFHNSTVSYSSQRMSGNAWSHRYDYNRKAFPPIGKAMTSEPGMKHAYRYFGTRPTE</sequence>
<accession>A0A553PGD9</accession>
<dbReference type="AlphaFoldDB" id="A0A553PGD9"/>
<evidence type="ECO:0000313" key="1">
    <source>
        <dbReference type="EMBL" id="TRY76742.1"/>
    </source>
</evidence>
<evidence type="ECO:0000313" key="2">
    <source>
        <dbReference type="Proteomes" id="UP000318571"/>
    </source>
</evidence>
<gene>
    <name evidence="1" type="ORF">TCAL_08006</name>
</gene>
<name>A0A553PGD9_TIGCA</name>